<feature type="compositionally biased region" description="Gly residues" evidence="4">
    <location>
        <begin position="548"/>
        <end position="565"/>
    </location>
</feature>
<name>A0A0G4H1B7_9ALVE</name>
<keyword evidence="2" id="KW-0863">Zinc-finger</keyword>
<feature type="region of interest" description="Disordered" evidence="4">
    <location>
        <begin position="234"/>
        <end position="307"/>
    </location>
</feature>
<feature type="compositionally biased region" description="Gly residues" evidence="4">
    <location>
        <begin position="1486"/>
        <end position="1496"/>
    </location>
</feature>
<feature type="compositionally biased region" description="Polar residues" evidence="4">
    <location>
        <begin position="873"/>
        <end position="890"/>
    </location>
</feature>
<organism evidence="6">
    <name type="scientific">Chromera velia CCMP2878</name>
    <dbReference type="NCBI Taxonomy" id="1169474"/>
    <lineage>
        <taxon>Eukaryota</taxon>
        <taxon>Sar</taxon>
        <taxon>Alveolata</taxon>
        <taxon>Colpodellida</taxon>
        <taxon>Chromeraceae</taxon>
        <taxon>Chromera</taxon>
    </lineage>
</organism>
<dbReference type="SUPFAM" id="SSF54277">
    <property type="entry name" value="CAD &amp; PB1 domains"/>
    <property type="match status" value="1"/>
</dbReference>
<accession>A0A0G4H1B7</accession>
<gene>
    <name evidence="6" type="ORF">Cvel_24253</name>
</gene>
<feature type="compositionally biased region" description="Low complexity" evidence="4">
    <location>
        <begin position="293"/>
        <end position="305"/>
    </location>
</feature>
<feature type="compositionally biased region" description="Pro residues" evidence="4">
    <location>
        <begin position="1420"/>
        <end position="1437"/>
    </location>
</feature>
<keyword evidence="1" id="KW-0479">Metal-binding</keyword>
<evidence type="ECO:0000256" key="4">
    <source>
        <dbReference type="SAM" id="MobiDB-lite"/>
    </source>
</evidence>
<feature type="compositionally biased region" description="Basic and acidic residues" evidence="4">
    <location>
        <begin position="1089"/>
        <end position="1104"/>
    </location>
</feature>
<feature type="domain" description="PB1" evidence="5">
    <location>
        <begin position="9"/>
        <end position="59"/>
    </location>
</feature>
<protein>
    <recommendedName>
        <fullName evidence="5">PB1 domain-containing protein</fullName>
    </recommendedName>
</protein>
<feature type="compositionally biased region" description="Gly residues" evidence="4">
    <location>
        <begin position="387"/>
        <end position="398"/>
    </location>
</feature>
<feature type="compositionally biased region" description="Polar residues" evidence="4">
    <location>
        <begin position="1166"/>
        <end position="1181"/>
    </location>
</feature>
<feature type="compositionally biased region" description="Basic and acidic residues" evidence="4">
    <location>
        <begin position="429"/>
        <end position="462"/>
    </location>
</feature>
<dbReference type="InterPro" id="IPR000270">
    <property type="entry name" value="PB1_dom"/>
</dbReference>
<reference evidence="6" key="1">
    <citation type="submission" date="2014-11" db="EMBL/GenBank/DDBJ databases">
        <authorList>
            <person name="Otto D Thomas"/>
            <person name="Naeem Raeece"/>
        </authorList>
    </citation>
    <scope>NUCLEOTIDE SEQUENCE</scope>
</reference>
<sequence>MEKDPKRPKLKLRFKDDIRRIDLPQGYEEIVKVVEDTHKLSRHNFALKYKDEEDWCTLVEATLPDAIALAQERRDIGKARQQAEQPSSGPSGGEGGKGGGGDWVLDLTVFELSKCPLSLAPEEAAECPLTARGGHSSSLFSSLPAATSSNPLPLKSTLGVPLENSAATEDAFDLEEEFDQAVASYGKGGGLGVRFDSREQQLSPEASMGSSTLAPLRSECHPPDFSFIMPLQQHERGGGLPRSFTEGAPEGRGTCVSQQAKSDGPLFRYKGGLPLPSHGKPLESFVEPEQPAPRSSSSFVPTRSSGQNLQWEEPFAGMQPLNADAGLLVPSSEGESGGLGGEFPSVPPGCSVPGFRHGGEEGEEGRGVAFGFASPFPSGKGDEKRGPVGGLSGQGGGPPRSVSSPLHGEPRSRGLGEPRHSLYGVAGAFERRDRERERDKERRVGGRGKEKEREMDREKERACSNSNSTAGGNSHNRAVFGAMRREKTFQPRGPRPFLFLLNRLISVKKLSPQMLASLVLHFLPMLQNRLAKKVERLNRTTSAELFGIGEGPPGEEGRPLGGGVQGRQLGEESGRQSSGESSLEGQQRVIGGETVSRGYGEEELHPERESGASVCSSVFTAAVAAVAAEGGKAAPPSLQVLAASGFLRAHAECVLSAVENSGVEDLRPFADSIRGLLKGEDLHEGLGTLAYEFLKALGKLPFRNQSQVVLPITDSMLARLRTLTGGDLRGMFSDGHLAFPLVASLSGGDEEGSGDLLGALGGGGEMGGDGEDEEEIRESLCHEGSRCHACHEGPIIGPKFKCLSCPTDTPVELCGTCNMTRWEKHSEHATATYLCVMKEIKKKSLGVPASGQREGAHARGEREKEREKEGATSGMTGSLTGNTKYNRLHSQQQQQQHQQGGKQDMSSPAALSRQFRPPAPRLSPPSSSSSAAVLSSEIPSFFNGGAVRGPPRTLSGPALMRDTPSQFASAPVGASSGDGRAIAGAGPPRSFFSNPSSDPSSGCEWPTPPELVRTAGGPGAHRYPFPSPPMANAQQQMPMPPHGGLPLDQGGPMRPLPPPPFADRERGQLTDARRDVRTHRQPKSAFMGGEREKKGNLSRRHTESSKPFLSDGGTPGPPPPQMIPMHMMMMAGGGSSGPSILAPPPGLPPSHQQSSEGRPLARGMSHNPTPTSMAPVNQSPATDHLLSKHTQSETERTETEADTEAEVCRITQPWPHGGAVRTATDDILGGQSQPGVETDDSVQPSTPPPPPPQMIPQRPLDPDFPHQPVQHGVNPQHTHARVPSAPGEEKQQVAMDPEPPRPWMELPVGPSASTGVPEVDETASFPTEHASTGANMSGSPAVMGIGGATPSLLRLSPRDVAEPPFVPAPKKATHFHMQQSSYMKMSVGSCIAGGFRRFSRPQGSDPPPAPPKGTSTPSMPAAPPDAPKGPDGPPSGPPASCSSWTEGLGRAVGRGGAAFRLDPFGMGLGVGIDVVCSAAVGGGHGVLSGLSSGGWPRGKKAGKGGENGGSSVAPP</sequence>
<feature type="compositionally biased region" description="Basic and acidic residues" evidence="4">
    <location>
        <begin position="357"/>
        <end position="366"/>
    </location>
</feature>
<feature type="compositionally biased region" description="Low complexity" evidence="4">
    <location>
        <begin position="891"/>
        <end position="903"/>
    </location>
</feature>
<evidence type="ECO:0000259" key="5">
    <source>
        <dbReference type="Pfam" id="PF00564"/>
    </source>
</evidence>
<feature type="compositionally biased region" description="Basic and acidic residues" evidence="4">
    <location>
        <begin position="1190"/>
        <end position="1199"/>
    </location>
</feature>
<dbReference type="EMBL" id="CDMZ01001763">
    <property type="protein sequence ID" value="CEM37212.1"/>
    <property type="molecule type" value="Genomic_DNA"/>
</dbReference>
<feature type="region of interest" description="Disordered" evidence="4">
    <location>
        <begin position="544"/>
        <end position="594"/>
    </location>
</feature>
<dbReference type="SUPFAM" id="SSF57850">
    <property type="entry name" value="RING/U-box"/>
    <property type="match status" value="1"/>
</dbReference>
<feature type="region of interest" description="Disordered" evidence="4">
    <location>
        <begin position="356"/>
        <end position="476"/>
    </location>
</feature>
<feature type="region of interest" description="Disordered" evidence="4">
    <location>
        <begin position="1486"/>
        <end position="1515"/>
    </location>
</feature>
<feature type="compositionally biased region" description="Low complexity" evidence="4">
    <location>
        <begin position="987"/>
        <end position="1001"/>
    </location>
</feature>
<dbReference type="InterPro" id="IPR043145">
    <property type="entry name" value="Znf_ZZ_sf"/>
</dbReference>
<feature type="region of interest" description="Disordered" evidence="4">
    <location>
        <begin position="1394"/>
        <end position="1447"/>
    </location>
</feature>
<feature type="region of interest" description="Disordered" evidence="4">
    <location>
        <begin position="76"/>
        <end position="98"/>
    </location>
</feature>
<keyword evidence="3" id="KW-0862">Zinc</keyword>
<dbReference type="CDD" id="cd05992">
    <property type="entry name" value="PB1"/>
    <property type="match status" value="1"/>
</dbReference>
<feature type="compositionally biased region" description="Polar residues" evidence="4">
    <location>
        <begin position="463"/>
        <end position="476"/>
    </location>
</feature>
<feature type="compositionally biased region" description="Low complexity" evidence="4">
    <location>
        <begin position="575"/>
        <end position="588"/>
    </location>
</feature>
<feature type="compositionally biased region" description="Pro residues" evidence="4">
    <location>
        <begin position="1245"/>
        <end position="1254"/>
    </location>
</feature>
<evidence type="ECO:0000256" key="1">
    <source>
        <dbReference type="ARBA" id="ARBA00022723"/>
    </source>
</evidence>
<evidence type="ECO:0000313" key="6">
    <source>
        <dbReference type="EMBL" id="CEM37212.1"/>
    </source>
</evidence>
<feature type="compositionally biased region" description="Basic and acidic residues" evidence="4">
    <location>
        <begin position="1062"/>
        <end position="1075"/>
    </location>
</feature>
<dbReference type="GO" id="GO:0008270">
    <property type="term" value="F:zinc ion binding"/>
    <property type="evidence" value="ECO:0007669"/>
    <property type="project" value="UniProtKB-KW"/>
</dbReference>
<dbReference type="VEuPathDB" id="CryptoDB:Cvel_24253"/>
<dbReference type="Gene3D" id="3.30.60.90">
    <property type="match status" value="1"/>
</dbReference>
<proteinExistence type="predicted"/>
<feature type="compositionally biased region" description="Low complexity" evidence="4">
    <location>
        <begin position="924"/>
        <end position="940"/>
    </location>
</feature>
<evidence type="ECO:0000256" key="2">
    <source>
        <dbReference type="ARBA" id="ARBA00022771"/>
    </source>
</evidence>
<feature type="compositionally biased region" description="Basic and acidic residues" evidence="4">
    <location>
        <begin position="854"/>
        <end position="870"/>
    </location>
</feature>
<feature type="compositionally biased region" description="Basic and acidic residues" evidence="4">
    <location>
        <begin position="408"/>
        <end position="420"/>
    </location>
</feature>
<dbReference type="Pfam" id="PF00564">
    <property type="entry name" value="PB1"/>
    <property type="match status" value="1"/>
</dbReference>
<feature type="region of interest" description="Disordered" evidence="4">
    <location>
        <begin position="846"/>
        <end position="1303"/>
    </location>
</feature>
<evidence type="ECO:0000256" key="3">
    <source>
        <dbReference type="ARBA" id="ARBA00022833"/>
    </source>
</evidence>
<feature type="compositionally biased region" description="Low complexity" evidence="4">
    <location>
        <begin position="1438"/>
        <end position="1447"/>
    </location>
</feature>